<keyword evidence="3" id="KW-1185">Reference proteome</keyword>
<name>B9TEC4_RICCO</name>
<feature type="chain" id="PRO_5002890174" evidence="1">
    <location>
        <begin position="24"/>
        <end position="172"/>
    </location>
</feature>
<protein>
    <submittedName>
        <fullName evidence="2">Uncharacterized protein</fullName>
    </submittedName>
</protein>
<dbReference type="AlphaFoldDB" id="B9TEC4"/>
<dbReference type="InParanoid" id="B9TEC4"/>
<dbReference type="Proteomes" id="UP000008311">
    <property type="component" value="Unassembled WGS sequence"/>
</dbReference>
<accession>B9TEC4</accession>
<proteinExistence type="predicted"/>
<gene>
    <name evidence="2" type="ORF">RCOM_1828690</name>
</gene>
<organism evidence="2 3">
    <name type="scientific">Ricinus communis</name>
    <name type="common">Castor bean</name>
    <dbReference type="NCBI Taxonomy" id="3988"/>
    <lineage>
        <taxon>Eukaryota</taxon>
        <taxon>Viridiplantae</taxon>
        <taxon>Streptophyta</taxon>
        <taxon>Embryophyta</taxon>
        <taxon>Tracheophyta</taxon>
        <taxon>Spermatophyta</taxon>
        <taxon>Magnoliopsida</taxon>
        <taxon>eudicotyledons</taxon>
        <taxon>Gunneridae</taxon>
        <taxon>Pentapetalae</taxon>
        <taxon>rosids</taxon>
        <taxon>fabids</taxon>
        <taxon>Malpighiales</taxon>
        <taxon>Euphorbiaceae</taxon>
        <taxon>Acalyphoideae</taxon>
        <taxon>Acalypheae</taxon>
        <taxon>Ricinus</taxon>
    </lineage>
</organism>
<feature type="non-terminal residue" evidence="2">
    <location>
        <position position="172"/>
    </location>
</feature>
<evidence type="ECO:0000313" key="3">
    <source>
        <dbReference type="Proteomes" id="UP000008311"/>
    </source>
</evidence>
<dbReference type="EMBL" id="EQ978919">
    <property type="protein sequence ID" value="EEF25789.1"/>
    <property type="molecule type" value="Genomic_DNA"/>
</dbReference>
<reference evidence="3" key="1">
    <citation type="journal article" date="2010" name="Nat. Biotechnol.">
        <title>Draft genome sequence of the oilseed species Ricinus communis.</title>
        <authorList>
            <person name="Chan A.P."/>
            <person name="Crabtree J."/>
            <person name="Zhao Q."/>
            <person name="Lorenzi H."/>
            <person name="Orvis J."/>
            <person name="Puiu D."/>
            <person name="Melake-Berhan A."/>
            <person name="Jones K.M."/>
            <person name="Redman J."/>
            <person name="Chen G."/>
            <person name="Cahoon E.B."/>
            <person name="Gedil M."/>
            <person name="Stanke M."/>
            <person name="Haas B.J."/>
            <person name="Wortman J.R."/>
            <person name="Fraser-Liggett C.M."/>
            <person name="Ravel J."/>
            <person name="Rabinowicz P.D."/>
        </authorList>
    </citation>
    <scope>NUCLEOTIDE SEQUENCE [LARGE SCALE GENOMIC DNA]</scope>
    <source>
        <strain evidence="3">cv. Hale</strain>
    </source>
</reference>
<sequence>MQGRNDMLAALLVFLPGLQHLMPQQGCEQEARVGRLTGQNTLIGIFQRQHDKFLTQRLFQHHVQQRQQTVMQLLSAQGIDALNRMTRQEQLEHLIKQAARRHIFEQVSQFAYRCFCRALQLQTQFGRQTYRAQHAHRIFLVTRDGIANHAQGFGADIGDAMMKVQHFLAFGV</sequence>
<evidence type="ECO:0000313" key="2">
    <source>
        <dbReference type="EMBL" id="EEF25789.1"/>
    </source>
</evidence>
<evidence type="ECO:0000256" key="1">
    <source>
        <dbReference type="SAM" id="SignalP"/>
    </source>
</evidence>
<keyword evidence="1" id="KW-0732">Signal</keyword>
<feature type="signal peptide" evidence="1">
    <location>
        <begin position="1"/>
        <end position="23"/>
    </location>
</feature>